<evidence type="ECO:0000313" key="4">
    <source>
        <dbReference type="Proteomes" id="UP000625568"/>
    </source>
</evidence>
<dbReference type="SUPFAM" id="SSF51735">
    <property type="entry name" value="NAD(P)-binding Rossmann-fold domains"/>
    <property type="match status" value="1"/>
</dbReference>
<dbReference type="FunFam" id="3.40.50.720:FF:000084">
    <property type="entry name" value="Short-chain dehydrogenase reductase"/>
    <property type="match status" value="1"/>
</dbReference>
<name>A0A892IB92_9BURK</name>
<proteinExistence type="inferred from homology"/>
<dbReference type="CDD" id="cd05233">
    <property type="entry name" value="SDR_c"/>
    <property type="match status" value="1"/>
</dbReference>
<dbReference type="PANTHER" id="PTHR43639:SF1">
    <property type="entry name" value="SHORT-CHAIN DEHYDROGENASE_REDUCTASE FAMILY PROTEIN"/>
    <property type="match status" value="1"/>
</dbReference>
<dbReference type="Gene3D" id="3.40.50.720">
    <property type="entry name" value="NAD(P)-binding Rossmann-like Domain"/>
    <property type="match status" value="1"/>
</dbReference>
<comment type="similarity">
    <text evidence="1">Belongs to the short-chain dehydrogenases/reductases (SDR) family.</text>
</comment>
<keyword evidence="4" id="KW-1185">Reference proteome</keyword>
<dbReference type="Proteomes" id="UP000625568">
    <property type="component" value="Chromosome 2"/>
</dbReference>
<dbReference type="InterPro" id="IPR002347">
    <property type="entry name" value="SDR_fam"/>
</dbReference>
<accession>A0A892IB92</accession>
<dbReference type="RefSeq" id="WP_052688573.1">
    <property type="nucleotide sequence ID" value="NZ_CP033838.1"/>
</dbReference>
<dbReference type="PANTHER" id="PTHR43639">
    <property type="entry name" value="OXIDOREDUCTASE, SHORT-CHAIN DEHYDROGENASE/REDUCTASE FAMILY (AFU_ORTHOLOGUE AFUA_5G02870)"/>
    <property type="match status" value="1"/>
</dbReference>
<reference evidence="3 4" key="1">
    <citation type="submission" date="2021-02" db="EMBL/GenBank/DDBJ databases">
        <title>FDA dAtabase for Regulatory Grade micrObial Sequences (FDA-ARGOS): Supporting development and validation of Infectious Disease Dx tests.</title>
        <authorList>
            <person name="Minogue T."/>
            <person name="Wolcott M."/>
            <person name="Wasieloski L."/>
            <person name="Aguilar W."/>
            <person name="Moore D."/>
            <person name="Jaissle J."/>
            <person name="Tallon L."/>
            <person name="Sadzewicz L."/>
            <person name="Zhao X."/>
            <person name="Boylan J."/>
            <person name="Ott S."/>
            <person name="Bowen H."/>
            <person name="Vavikolanu K."/>
            <person name="Mehta A."/>
            <person name="Aluvathingal J."/>
            <person name="Nadendla S."/>
            <person name="Yan Y."/>
            <person name="Sichtig H."/>
        </authorList>
    </citation>
    <scope>NUCLEOTIDE SEQUENCE [LARGE SCALE GENOMIC DNA]</scope>
    <source>
        <strain evidence="3 4">FDAARGOS_1272</strain>
    </source>
</reference>
<dbReference type="GO" id="GO:0016491">
    <property type="term" value="F:oxidoreductase activity"/>
    <property type="evidence" value="ECO:0007669"/>
    <property type="project" value="UniProtKB-KW"/>
</dbReference>
<organism evidence="3 4">
    <name type="scientific">Burkholderia dolosa</name>
    <dbReference type="NCBI Taxonomy" id="152500"/>
    <lineage>
        <taxon>Bacteria</taxon>
        <taxon>Pseudomonadati</taxon>
        <taxon>Pseudomonadota</taxon>
        <taxon>Betaproteobacteria</taxon>
        <taxon>Burkholderiales</taxon>
        <taxon>Burkholderiaceae</taxon>
        <taxon>Burkholderia</taxon>
        <taxon>Burkholderia cepacia complex</taxon>
    </lineage>
</organism>
<evidence type="ECO:0000256" key="2">
    <source>
        <dbReference type="ARBA" id="ARBA00023002"/>
    </source>
</evidence>
<dbReference type="EMBL" id="CP069483">
    <property type="protein sequence ID" value="QRO80345.1"/>
    <property type="molecule type" value="Genomic_DNA"/>
</dbReference>
<dbReference type="PRINTS" id="PR00081">
    <property type="entry name" value="GDHRDH"/>
</dbReference>
<keyword evidence="2" id="KW-0560">Oxidoreductase</keyword>
<evidence type="ECO:0000313" key="3">
    <source>
        <dbReference type="EMBL" id="QRO80345.1"/>
    </source>
</evidence>
<dbReference type="InterPro" id="IPR036291">
    <property type="entry name" value="NAD(P)-bd_dom_sf"/>
</dbReference>
<sequence>MTTTTHYAQPHRLTSHAGRRVLITGASLGIGREVARLFAAEGADVAIHYSHQVDEMTGYAGAAAALVKDLQAHSPRAVGLDVDLSVPASGVRLVERANEALGGVDVLVVCASTQTREPFASVTAESVAKHARVNFEASVEMLQAALPAMADAGWGRVISIGSLNQNRPDPELAVYAAMKAAHHNLIRNLARVHAANGVTLNTVSPGLISTPRNAWRRENADEWRRIEHDANPMHRAGVPEEVAHLVLLLASAAGAFITGADIPVDGGAHL</sequence>
<dbReference type="GeneID" id="93130294"/>
<evidence type="ECO:0000256" key="1">
    <source>
        <dbReference type="ARBA" id="ARBA00006484"/>
    </source>
</evidence>
<protein>
    <submittedName>
        <fullName evidence="3">SDR family oxidoreductase</fullName>
    </submittedName>
</protein>
<gene>
    <name evidence="3" type="ORF">I6K02_18610</name>
</gene>
<dbReference type="Pfam" id="PF13561">
    <property type="entry name" value="adh_short_C2"/>
    <property type="match status" value="1"/>
</dbReference>
<dbReference type="AlphaFoldDB" id="A0A892IB92"/>